<keyword evidence="3" id="KW-1185">Reference proteome</keyword>
<feature type="non-terminal residue" evidence="2">
    <location>
        <position position="1"/>
    </location>
</feature>
<comment type="caution">
    <text evidence="2">The sequence shown here is derived from an EMBL/GenBank/DDBJ whole genome shotgun (WGS) entry which is preliminary data.</text>
</comment>
<evidence type="ECO:0000313" key="3">
    <source>
        <dbReference type="Proteomes" id="UP000237105"/>
    </source>
</evidence>
<proteinExistence type="predicted"/>
<feature type="region of interest" description="Disordered" evidence="1">
    <location>
        <begin position="57"/>
        <end position="78"/>
    </location>
</feature>
<dbReference type="OrthoDB" id="10497687at2759"/>
<reference evidence="3" key="1">
    <citation type="submission" date="2016-06" db="EMBL/GenBank/DDBJ databases">
        <title>Parallel loss of symbiosis genes in relatives of nitrogen-fixing non-legume Parasponia.</title>
        <authorList>
            <person name="Van Velzen R."/>
            <person name="Holmer R."/>
            <person name="Bu F."/>
            <person name="Rutten L."/>
            <person name="Van Zeijl A."/>
            <person name="Liu W."/>
            <person name="Santuari L."/>
            <person name="Cao Q."/>
            <person name="Sharma T."/>
            <person name="Shen D."/>
            <person name="Roswanjaya Y."/>
            <person name="Wardhani T."/>
            <person name="Kalhor M.S."/>
            <person name="Jansen J."/>
            <person name="Van den Hoogen J."/>
            <person name="Gungor B."/>
            <person name="Hartog M."/>
            <person name="Hontelez J."/>
            <person name="Verver J."/>
            <person name="Yang W.-C."/>
            <person name="Schijlen E."/>
            <person name="Repin R."/>
            <person name="Schilthuizen M."/>
            <person name="Schranz E."/>
            <person name="Heidstra R."/>
            <person name="Miyata K."/>
            <person name="Fedorova E."/>
            <person name="Kohlen W."/>
            <person name="Bisseling T."/>
            <person name="Smit S."/>
            <person name="Geurts R."/>
        </authorList>
    </citation>
    <scope>NUCLEOTIDE SEQUENCE [LARGE SCALE GENOMIC DNA]</scope>
    <source>
        <strain evidence="3">cv. WU1-14</strain>
    </source>
</reference>
<evidence type="ECO:0000256" key="1">
    <source>
        <dbReference type="SAM" id="MobiDB-lite"/>
    </source>
</evidence>
<sequence length="78" mass="8732">RSVLRGLICFYGTAQVARKGGVTVMEAWLSHGLACRFKIDIGVRFLVKAERDFRGRGRHMRESENGRGPSNVLHMSSV</sequence>
<dbReference type="EMBL" id="JXTB01000012">
    <property type="protein sequence ID" value="PON77767.1"/>
    <property type="molecule type" value="Genomic_DNA"/>
</dbReference>
<evidence type="ECO:0000313" key="2">
    <source>
        <dbReference type="EMBL" id="PON77767.1"/>
    </source>
</evidence>
<accession>A0A2P5DWU6</accession>
<dbReference type="Proteomes" id="UP000237105">
    <property type="component" value="Unassembled WGS sequence"/>
</dbReference>
<organism evidence="2 3">
    <name type="scientific">Parasponia andersonii</name>
    <name type="common">Sponia andersonii</name>
    <dbReference type="NCBI Taxonomy" id="3476"/>
    <lineage>
        <taxon>Eukaryota</taxon>
        <taxon>Viridiplantae</taxon>
        <taxon>Streptophyta</taxon>
        <taxon>Embryophyta</taxon>
        <taxon>Tracheophyta</taxon>
        <taxon>Spermatophyta</taxon>
        <taxon>Magnoliopsida</taxon>
        <taxon>eudicotyledons</taxon>
        <taxon>Gunneridae</taxon>
        <taxon>Pentapetalae</taxon>
        <taxon>rosids</taxon>
        <taxon>fabids</taxon>
        <taxon>Rosales</taxon>
        <taxon>Cannabaceae</taxon>
        <taxon>Parasponia</taxon>
    </lineage>
</organism>
<gene>
    <name evidence="2" type="ORF">PanWU01x14_025230</name>
</gene>
<name>A0A2P5DWU6_PARAD</name>
<dbReference type="AlphaFoldDB" id="A0A2P5DWU6"/>
<protein>
    <submittedName>
        <fullName evidence="2">Uncharacterized protein</fullName>
    </submittedName>
</protein>